<feature type="region of interest" description="Disordered" evidence="3">
    <location>
        <begin position="278"/>
        <end position="442"/>
    </location>
</feature>
<dbReference type="PANTHER" id="PTHR32295:SF216">
    <property type="entry name" value="PROTEIN IQ-DOMAIN 3"/>
    <property type="match status" value="1"/>
</dbReference>
<dbReference type="CDD" id="cd23767">
    <property type="entry name" value="IQCD"/>
    <property type="match status" value="1"/>
</dbReference>
<evidence type="ECO:0000256" key="1">
    <source>
        <dbReference type="ARBA" id="ARBA00022860"/>
    </source>
</evidence>
<dbReference type="GO" id="GO:0005516">
    <property type="term" value="F:calmodulin binding"/>
    <property type="evidence" value="ECO:0007669"/>
    <property type="project" value="UniProtKB-KW"/>
</dbReference>
<keyword evidence="5" id="KW-1185">Reference proteome</keyword>
<dbReference type="Pfam" id="PF00612">
    <property type="entry name" value="IQ"/>
    <property type="match status" value="1"/>
</dbReference>
<feature type="compositionally biased region" description="Basic residues" evidence="3">
    <location>
        <begin position="23"/>
        <end position="35"/>
    </location>
</feature>
<proteinExistence type="inferred from homology"/>
<dbReference type="SMART" id="SM00015">
    <property type="entry name" value="IQ"/>
    <property type="match status" value="1"/>
</dbReference>
<feature type="compositionally biased region" description="Polar residues" evidence="3">
    <location>
        <begin position="317"/>
        <end position="328"/>
    </location>
</feature>
<name>A0ABD1ALY0_CARAN</name>
<gene>
    <name evidence="4" type="ORF">V5N11_013114</name>
</gene>
<feature type="compositionally biased region" description="Polar residues" evidence="3">
    <location>
        <begin position="339"/>
        <end position="349"/>
    </location>
</feature>
<reference evidence="4 5" key="1">
    <citation type="submission" date="2024-04" db="EMBL/GenBank/DDBJ databases">
        <title>Genome assembly C_amara_ONT_v2.</title>
        <authorList>
            <person name="Yant L."/>
            <person name="Moore C."/>
            <person name="Slenker M."/>
        </authorList>
    </citation>
    <scope>NUCLEOTIDE SEQUENCE [LARGE SCALE GENOMIC DNA]</scope>
    <source>
        <tissue evidence="4">Leaf</tissue>
    </source>
</reference>
<dbReference type="Proteomes" id="UP001558713">
    <property type="component" value="Unassembled WGS sequence"/>
</dbReference>
<evidence type="ECO:0000313" key="5">
    <source>
        <dbReference type="Proteomes" id="UP001558713"/>
    </source>
</evidence>
<dbReference type="InterPro" id="IPR000048">
    <property type="entry name" value="IQ_motif_EF-hand-BS"/>
</dbReference>
<dbReference type="PROSITE" id="PS50096">
    <property type="entry name" value="IQ"/>
    <property type="match status" value="1"/>
</dbReference>
<dbReference type="PANTHER" id="PTHR32295">
    <property type="entry name" value="IQ-DOMAIN 5-RELATED"/>
    <property type="match status" value="1"/>
</dbReference>
<keyword evidence="1" id="KW-0112">Calmodulin-binding</keyword>
<dbReference type="AlphaFoldDB" id="A0ABD1ALY0"/>
<accession>A0ABD1ALY0</accession>
<sequence>MGKSWFSAVKKALSPEPKQKKEQKPHKSKRWFGKSKKLDVTNSGEADSRPNNTPSVAKDANLKEIEEQQSRHAYSVAIATAAAAEAAVAAAQAAAEVVRLSALSRFPGKSKEEIATIKIQTAFRGYMARRALRALRGLVRLKSLIKGKGVKRQATSTLQSMQTLARLQYQIRERRLRLSEDKQAFTRQLQQKHNKDFDKTGENWNDSTLSHEKVEANMVNKQVATMRRERALAYAYTHQNTLKNSTKLGSQTFMDPNNPHWGWSWLERWMAARPNENQSATLTPDNADKNSSVKSVASRAMSEMIPRGKNHSPKGKTPNSRKGSSSRVRQVPSCEEDSNSMLSIQSEQPCNRRHSICGSIPSTRDDESFTSSRRSQTVPGYMAPTQAAKARARFSNLSPLSSEKTAKKRLSFSGSPNKTVRRFSGPPKLESNGAKKDANLVA</sequence>
<organism evidence="4 5">
    <name type="scientific">Cardamine amara subsp. amara</name>
    <dbReference type="NCBI Taxonomy" id="228776"/>
    <lineage>
        <taxon>Eukaryota</taxon>
        <taxon>Viridiplantae</taxon>
        <taxon>Streptophyta</taxon>
        <taxon>Embryophyta</taxon>
        <taxon>Tracheophyta</taxon>
        <taxon>Spermatophyta</taxon>
        <taxon>Magnoliopsida</taxon>
        <taxon>eudicotyledons</taxon>
        <taxon>Gunneridae</taxon>
        <taxon>Pentapetalae</taxon>
        <taxon>rosids</taxon>
        <taxon>malvids</taxon>
        <taxon>Brassicales</taxon>
        <taxon>Brassicaceae</taxon>
        <taxon>Cardamineae</taxon>
        <taxon>Cardamine</taxon>
    </lineage>
</organism>
<comment type="caution">
    <text evidence="4">The sequence shown here is derived from an EMBL/GenBank/DDBJ whole genome shotgun (WGS) entry which is preliminary data.</text>
</comment>
<protein>
    <submittedName>
        <fullName evidence="4">Protein IQ-DOMAIN 3</fullName>
    </submittedName>
</protein>
<feature type="compositionally biased region" description="Polar residues" evidence="3">
    <location>
        <begin position="278"/>
        <end position="295"/>
    </location>
</feature>
<evidence type="ECO:0000256" key="2">
    <source>
        <dbReference type="ARBA" id="ARBA00024341"/>
    </source>
</evidence>
<dbReference type="EMBL" id="JBANAX010000637">
    <property type="protein sequence ID" value="KAL1199861.1"/>
    <property type="molecule type" value="Genomic_DNA"/>
</dbReference>
<feature type="compositionally biased region" description="Polar residues" evidence="3">
    <location>
        <begin position="40"/>
        <end position="55"/>
    </location>
</feature>
<comment type="similarity">
    <text evidence="2">Belongs to the IQD family.</text>
</comment>
<feature type="region of interest" description="Disordered" evidence="3">
    <location>
        <begin position="1"/>
        <end position="57"/>
    </location>
</feature>
<feature type="compositionally biased region" description="Basic and acidic residues" evidence="3">
    <location>
        <begin position="433"/>
        <end position="442"/>
    </location>
</feature>
<evidence type="ECO:0000313" key="4">
    <source>
        <dbReference type="EMBL" id="KAL1199861.1"/>
    </source>
</evidence>
<evidence type="ECO:0000256" key="3">
    <source>
        <dbReference type="SAM" id="MobiDB-lite"/>
    </source>
</evidence>
<feature type="compositionally biased region" description="Polar residues" evidence="3">
    <location>
        <begin position="369"/>
        <end position="378"/>
    </location>
</feature>